<protein>
    <recommendedName>
        <fullName evidence="11">G-protein coupled receptors family 3 profile domain-containing protein</fullName>
    </recommendedName>
</protein>
<evidence type="ECO:0000256" key="10">
    <source>
        <dbReference type="SAM" id="Phobius"/>
    </source>
</evidence>
<dbReference type="GO" id="GO:0016020">
    <property type="term" value="C:membrane"/>
    <property type="evidence" value="ECO:0007669"/>
    <property type="project" value="UniProtKB-SubCell"/>
</dbReference>
<feature type="domain" description="G-protein coupled receptors family 3 profile" evidence="11">
    <location>
        <begin position="120"/>
        <end position="390"/>
    </location>
</feature>
<proteinExistence type="predicted"/>
<dbReference type="PANTHER" id="PTHR10519">
    <property type="entry name" value="GABA-B RECEPTOR"/>
    <property type="match status" value="1"/>
</dbReference>
<evidence type="ECO:0000256" key="6">
    <source>
        <dbReference type="ARBA" id="ARBA00023170"/>
    </source>
</evidence>
<evidence type="ECO:0000313" key="13">
    <source>
        <dbReference type="Proteomes" id="UP001558652"/>
    </source>
</evidence>
<dbReference type="PROSITE" id="PS50259">
    <property type="entry name" value="G_PROTEIN_RECEP_F3_4"/>
    <property type="match status" value="1"/>
</dbReference>
<keyword evidence="2 10" id="KW-0812">Transmembrane</keyword>
<evidence type="ECO:0000313" key="12">
    <source>
        <dbReference type="EMBL" id="KAL1117728.1"/>
    </source>
</evidence>
<organism evidence="12 13">
    <name type="scientific">Ranatra chinensis</name>
    <dbReference type="NCBI Taxonomy" id="642074"/>
    <lineage>
        <taxon>Eukaryota</taxon>
        <taxon>Metazoa</taxon>
        <taxon>Ecdysozoa</taxon>
        <taxon>Arthropoda</taxon>
        <taxon>Hexapoda</taxon>
        <taxon>Insecta</taxon>
        <taxon>Pterygota</taxon>
        <taxon>Neoptera</taxon>
        <taxon>Paraneoptera</taxon>
        <taxon>Hemiptera</taxon>
        <taxon>Heteroptera</taxon>
        <taxon>Panheteroptera</taxon>
        <taxon>Nepomorpha</taxon>
        <taxon>Nepidae</taxon>
        <taxon>Ranatrinae</taxon>
        <taxon>Ranatra</taxon>
    </lineage>
</organism>
<dbReference type="EMBL" id="JBFDAA010000015">
    <property type="protein sequence ID" value="KAL1117728.1"/>
    <property type="molecule type" value="Genomic_DNA"/>
</dbReference>
<dbReference type="InterPro" id="IPR017978">
    <property type="entry name" value="GPCR_3_C"/>
</dbReference>
<sequence>MALALNATQRTTDITKFNYGRKDMVKSLFRNMATLKFTGVSGPIAFNGPDRVGITAFYQVQKGEARTVGLYDATQRLLELPCAGCLSPVWQGGQVPIAERKFKLRIVTIEPAAFLTISCLASVGITLAIMFLVFNLHFRKLKYIKLSSPKMNNMAVVGCILVYTAVILLGLDNATLRPDAFPIVCTARVYLLSAGFSMAFGSMFTKTYRVHRIFTRSSSSVVKNKMLQDTQLISLICVLLVVDGLIVTLWVTFDPMERHLRNLSLEISSTDRSVVYQPQVEECGSQYTHSWLGVLYAYKGLLLIVGVYMAWETRHVKIPALNDSKYIGLSVYSAVITSVLVVVFANLISERATMAFLTITALILVSTTTSLCILFIPKIHAIMAHTDRSTTIDPIMQSMGLKIEYNTRRFVTDDRREVHYRVEVQNRVYKRDLLTLDNEISKLEKQLYNCTSDASSRSSIALKGEMEEGLDRLSVAGGGRGKSPSVSGGIPMLLLSVLPPVIPRASWPSSENCVQPPSRNLAFNSEPKLDQTKQFIYFPRGSRHQSIGCTEDKESSVFAKFLNVIAPRSSRKSSGIASALRAHMGYMAGIIPPTEGGAAKQRDDEEEGSGRCLSQPRVSFSVGDKVGTGSGSSVFKERPKGSPRFPHRIVPTSSLNDLGRRGGGGPRGRRDSKWRSLEDASLSPTADLWPQPQQEPSLLAPNHR</sequence>
<reference evidence="12 13" key="1">
    <citation type="submission" date="2024-07" db="EMBL/GenBank/DDBJ databases">
        <title>Chromosome-level genome assembly of the water stick insect Ranatra chinensis (Heteroptera: Nepidae).</title>
        <authorList>
            <person name="Liu X."/>
        </authorList>
    </citation>
    <scope>NUCLEOTIDE SEQUENCE [LARGE SCALE GENOMIC DNA]</scope>
    <source>
        <strain evidence="12">Cailab_2021Rc</strain>
        <tissue evidence="12">Muscle</tissue>
    </source>
</reference>
<comment type="subcellular location">
    <subcellularLocation>
        <location evidence="1">Membrane</location>
        <topology evidence="1">Multi-pass membrane protein</topology>
    </subcellularLocation>
</comment>
<feature type="transmembrane region" description="Helical" evidence="10">
    <location>
        <begin position="291"/>
        <end position="311"/>
    </location>
</feature>
<dbReference type="SUPFAM" id="SSF53822">
    <property type="entry name" value="Periplasmic binding protein-like I"/>
    <property type="match status" value="1"/>
</dbReference>
<evidence type="ECO:0000256" key="8">
    <source>
        <dbReference type="ARBA" id="ARBA00023224"/>
    </source>
</evidence>
<keyword evidence="8" id="KW-0807">Transducer</keyword>
<dbReference type="Gene3D" id="3.40.50.2300">
    <property type="match status" value="2"/>
</dbReference>
<evidence type="ECO:0000256" key="3">
    <source>
        <dbReference type="ARBA" id="ARBA00022989"/>
    </source>
</evidence>
<dbReference type="CDD" id="cd15047">
    <property type="entry name" value="7tmC_GABA-B-like"/>
    <property type="match status" value="1"/>
</dbReference>
<evidence type="ECO:0000256" key="9">
    <source>
        <dbReference type="SAM" id="MobiDB-lite"/>
    </source>
</evidence>
<dbReference type="Proteomes" id="UP001558652">
    <property type="component" value="Unassembled WGS sequence"/>
</dbReference>
<dbReference type="GO" id="GO:0004930">
    <property type="term" value="F:G protein-coupled receptor activity"/>
    <property type="evidence" value="ECO:0007669"/>
    <property type="project" value="UniProtKB-KW"/>
</dbReference>
<evidence type="ECO:0000256" key="1">
    <source>
        <dbReference type="ARBA" id="ARBA00004141"/>
    </source>
</evidence>
<dbReference type="InterPro" id="IPR002455">
    <property type="entry name" value="GPCR3_GABA-B"/>
</dbReference>
<feature type="transmembrane region" description="Helical" evidence="10">
    <location>
        <begin position="180"/>
        <end position="204"/>
    </location>
</feature>
<dbReference type="Pfam" id="PF00003">
    <property type="entry name" value="7tm_3"/>
    <property type="match status" value="1"/>
</dbReference>
<keyword evidence="13" id="KW-1185">Reference proteome</keyword>
<keyword evidence="7" id="KW-0325">Glycoprotein</keyword>
<accession>A0ABD0Y2Z6</accession>
<dbReference type="PANTHER" id="PTHR10519:SF46">
    <property type="entry name" value="METABOTROPIC GABA-B RECEPTOR SUBTYPE 3, ISOFORM A"/>
    <property type="match status" value="1"/>
</dbReference>
<keyword evidence="3 10" id="KW-1133">Transmembrane helix</keyword>
<evidence type="ECO:0000256" key="4">
    <source>
        <dbReference type="ARBA" id="ARBA00023040"/>
    </source>
</evidence>
<feature type="transmembrane region" description="Helical" evidence="10">
    <location>
        <begin position="354"/>
        <end position="376"/>
    </location>
</feature>
<dbReference type="InterPro" id="IPR028082">
    <property type="entry name" value="Peripla_BP_I"/>
</dbReference>
<dbReference type="PRINTS" id="PR01177">
    <property type="entry name" value="GABAB1RECPTR"/>
</dbReference>
<evidence type="ECO:0000256" key="2">
    <source>
        <dbReference type="ARBA" id="ARBA00022692"/>
    </source>
</evidence>
<evidence type="ECO:0000256" key="7">
    <source>
        <dbReference type="ARBA" id="ARBA00023180"/>
    </source>
</evidence>
<dbReference type="AlphaFoldDB" id="A0ABD0Y2Z6"/>
<comment type="caution">
    <text evidence="12">The sequence shown here is derived from an EMBL/GenBank/DDBJ whole genome shotgun (WGS) entry which is preliminary data.</text>
</comment>
<feature type="transmembrane region" description="Helical" evidence="10">
    <location>
        <begin position="155"/>
        <end position="174"/>
    </location>
</feature>
<gene>
    <name evidence="12" type="ORF">AAG570_004043</name>
</gene>
<feature type="transmembrane region" description="Helical" evidence="10">
    <location>
        <begin position="232"/>
        <end position="253"/>
    </location>
</feature>
<feature type="transmembrane region" description="Helical" evidence="10">
    <location>
        <begin position="326"/>
        <end position="348"/>
    </location>
</feature>
<dbReference type="PRINTS" id="PR01176">
    <property type="entry name" value="GABABRECEPTR"/>
</dbReference>
<feature type="transmembrane region" description="Helical" evidence="10">
    <location>
        <begin position="112"/>
        <end position="134"/>
    </location>
</feature>
<feature type="compositionally biased region" description="Basic and acidic residues" evidence="9">
    <location>
        <begin position="668"/>
        <end position="678"/>
    </location>
</feature>
<feature type="region of interest" description="Disordered" evidence="9">
    <location>
        <begin position="590"/>
        <end position="704"/>
    </location>
</feature>
<keyword evidence="4" id="KW-0297">G-protein coupled receptor</keyword>
<keyword evidence="5 10" id="KW-0472">Membrane</keyword>
<keyword evidence="6" id="KW-0675">Receptor</keyword>
<name>A0ABD0Y2Z6_9HEMI</name>
<evidence type="ECO:0000256" key="5">
    <source>
        <dbReference type="ARBA" id="ARBA00023136"/>
    </source>
</evidence>
<evidence type="ECO:0000259" key="11">
    <source>
        <dbReference type="PROSITE" id="PS50259"/>
    </source>
</evidence>